<evidence type="ECO:0000313" key="4">
    <source>
        <dbReference type="Proteomes" id="UP000248925"/>
    </source>
</evidence>
<keyword evidence="2" id="KW-0472">Membrane</keyword>
<feature type="region of interest" description="Disordered" evidence="1">
    <location>
        <begin position="127"/>
        <end position="171"/>
    </location>
</feature>
<dbReference type="NCBIfam" id="NF008528">
    <property type="entry name" value="PRK11463.1-2"/>
    <property type="match status" value="1"/>
</dbReference>
<dbReference type="AlphaFoldDB" id="A0A2W4E236"/>
<reference evidence="3 4" key="1">
    <citation type="journal article" date="2018" name="Sci. Rep.">
        <title>Rhizobium tumorigenes sp. nov., a novel plant tumorigenic bacterium isolated from cane gall tumors on thornless blackberry.</title>
        <authorList>
            <person name="Kuzmanovi N."/>
            <person name="Smalla K."/>
            <person name="Gronow S."/>
            <person name="PuBawska J."/>
        </authorList>
    </citation>
    <scope>NUCLEOTIDE SEQUENCE [LARGE SCALE GENOMIC DNA]</scope>
    <source>
        <strain evidence="3 4">CCBAU 85046</strain>
    </source>
</reference>
<dbReference type="EMBL" id="PCDP01000059">
    <property type="protein sequence ID" value="PZM09786.1"/>
    <property type="molecule type" value="Genomic_DNA"/>
</dbReference>
<dbReference type="GO" id="GO:0016020">
    <property type="term" value="C:membrane"/>
    <property type="evidence" value="ECO:0007669"/>
    <property type="project" value="InterPro"/>
</dbReference>
<feature type="compositionally biased region" description="Basic and acidic residues" evidence="1">
    <location>
        <begin position="152"/>
        <end position="171"/>
    </location>
</feature>
<proteinExistence type="predicted"/>
<dbReference type="InterPro" id="IPR007313">
    <property type="entry name" value="FxsA"/>
</dbReference>
<evidence type="ECO:0000313" key="3">
    <source>
        <dbReference type="EMBL" id="PZM09786.1"/>
    </source>
</evidence>
<comment type="caution">
    <text evidence="3">The sequence shown here is derived from an EMBL/GenBank/DDBJ whole genome shotgun (WGS) entry which is preliminary data.</text>
</comment>
<feature type="transmembrane region" description="Helical" evidence="2">
    <location>
        <begin position="28"/>
        <end position="52"/>
    </location>
</feature>
<dbReference type="Pfam" id="PF04186">
    <property type="entry name" value="FxsA"/>
    <property type="match status" value="1"/>
</dbReference>
<feature type="transmembrane region" description="Helical" evidence="2">
    <location>
        <begin position="73"/>
        <end position="102"/>
    </location>
</feature>
<dbReference type="Proteomes" id="UP000248925">
    <property type="component" value="Unassembled WGS sequence"/>
</dbReference>
<gene>
    <name evidence="3" type="ORF">CPY51_26330</name>
</gene>
<evidence type="ECO:0000256" key="1">
    <source>
        <dbReference type="SAM" id="MobiDB-lite"/>
    </source>
</evidence>
<protein>
    <submittedName>
        <fullName evidence="3">Membrane protein FxsA</fullName>
    </submittedName>
</protein>
<dbReference type="PANTHER" id="PTHR35335">
    <property type="entry name" value="UPF0716 PROTEIN FXSA"/>
    <property type="match status" value="1"/>
</dbReference>
<dbReference type="OrthoDB" id="9792788at2"/>
<keyword evidence="2" id="KW-1133">Transmembrane helix</keyword>
<keyword evidence="2" id="KW-0812">Transmembrane</keyword>
<accession>A0A2W4E236</accession>
<name>A0A2W4E236_9HYPH</name>
<sequence length="171" mass="18817">MRLSLIPAIIFLMPLAEIAGFVIVGKAIGLWATLGLVVLSAVLGALLLRIQGIGILRRISKESQNGGIPGRELVHGAMIVVAAFLLLLPGFLSDILGLLLFIPGVRDLAWKFLSRRIVILGSSPAFNRSRRDPQSPSKPREHGPVVDLDDDDFRREPDRNSPWSDRKRLKD</sequence>
<evidence type="ECO:0000256" key="2">
    <source>
        <dbReference type="SAM" id="Phobius"/>
    </source>
</evidence>
<dbReference type="RefSeq" id="WP_111163165.1">
    <property type="nucleotide sequence ID" value="NZ_PCDP01000059.1"/>
</dbReference>
<feature type="compositionally biased region" description="Basic and acidic residues" evidence="1">
    <location>
        <begin position="129"/>
        <end position="144"/>
    </location>
</feature>
<organism evidence="3 4">
    <name type="scientific">Rhizobium tubonense</name>
    <dbReference type="NCBI Taxonomy" id="484088"/>
    <lineage>
        <taxon>Bacteria</taxon>
        <taxon>Pseudomonadati</taxon>
        <taxon>Pseudomonadota</taxon>
        <taxon>Alphaproteobacteria</taxon>
        <taxon>Hyphomicrobiales</taxon>
        <taxon>Rhizobiaceae</taxon>
        <taxon>Rhizobium/Agrobacterium group</taxon>
        <taxon>Rhizobium</taxon>
    </lineage>
</organism>
<keyword evidence="4" id="KW-1185">Reference proteome</keyword>
<dbReference type="PANTHER" id="PTHR35335:SF1">
    <property type="entry name" value="UPF0716 PROTEIN FXSA"/>
    <property type="match status" value="1"/>
</dbReference>